<dbReference type="EMBL" id="BK032811">
    <property type="protein sequence ID" value="DAF61411.1"/>
    <property type="molecule type" value="Genomic_DNA"/>
</dbReference>
<dbReference type="CDD" id="cd14948">
    <property type="entry name" value="BACON"/>
    <property type="match status" value="1"/>
</dbReference>
<dbReference type="Pfam" id="PF13004">
    <property type="entry name" value="BACON"/>
    <property type="match status" value="1"/>
</dbReference>
<evidence type="ECO:0000313" key="3">
    <source>
        <dbReference type="EMBL" id="DAF61411.1"/>
    </source>
</evidence>
<protein>
    <recommendedName>
        <fullName evidence="2">BACON domain-containing protein</fullName>
    </recommendedName>
</protein>
<dbReference type="Gene3D" id="2.60.40.10">
    <property type="entry name" value="Immunoglobulins"/>
    <property type="match status" value="1"/>
</dbReference>
<evidence type="ECO:0000256" key="1">
    <source>
        <dbReference type="SAM" id="MobiDB-lite"/>
    </source>
</evidence>
<sequence length="195" mass="21994">MKKEFITVSPDSGQGNASVSITADPNTSAKDRSTNLLIRTAEDKSQEVRILQNSMPFYTASLIKFSGYPKNVGTLDFIPYFNFVNVGTNDDGSNYPIYNCKIKMNSNYDFSSNIKYFLMCTFREDLLEDYELELKTPSESRSLTLKSSVSGLGLKNYEGEIFLSNGTGIVDEVSLRLTNKNDAHDYRTLYQIVFN</sequence>
<feature type="domain" description="BACON" evidence="2">
    <location>
        <begin position="3"/>
        <end position="53"/>
    </location>
</feature>
<evidence type="ECO:0000259" key="2">
    <source>
        <dbReference type="Pfam" id="PF13004"/>
    </source>
</evidence>
<dbReference type="InterPro" id="IPR013783">
    <property type="entry name" value="Ig-like_fold"/>
</dbReference>
<organism evidence="3">
    <name type="scientific">Myoviridae sp. ct3pM2</name>
    <dbReference type="NCBI Taxonomy" id="2827658"/>
    <lineage>
        <taxon>Viruses</taxon>
        <taxon>Duplodnaviria</taxon>
        <taxon>Heunggongvirae</taxon>
        <taxon>Uroviricota</taxon>
        <taxon>Caudoviricetes</taxon>
    </lineage>
</organism>
<reference evidence="3" key="1">
    <citation type="journal article" date="2021" name="Proc. Natl. Acad. Sci. U.S.A.">
        <title>A Catalog of Tens of Thousands of Viruses from Human Metagenomes Reveals Hidden Associations with Chronic Diseases.</title>
        <authorList>
            <person name="Tisza M.J."/>
            <person name="Buck C.B."/>
        </authorList>
    </citation>
    <scope>NUCLEOTIDE SEQUENCE</scope>
    <source>
        <strain evidence="3">Ct3pM2</strain>
    </source>
</reference>
<feature type="region of interest" description="Disordered" evidence="1">
    <location>
        <begin position="1"/>
        <end position="29"/>
    </location>
</feature>
<proteinExistence type="predicted"/>
<name>A0A8S5TEE3_9CAUD</name>
<feature type="compositionally biased region" description="Polar residues" evidence="1">
    <location>
        <begin position="9"/>
        <end position="28"/>
    </location>
</feature>
<dbReference type="InterPro" id="IPR024361">
    <property type="entry name" value="BACON"/>
</dbReference>
<accession>A0A8S5TEE3</accession>